<evidence type="ECO:0000256" key="2">
    <source>
        <dbReference type="ARBA" id="ARBA00004496"/>
    </source>
</evidence>
<proteinExistence type="inferred from homology"/>
<evidence type="ECO:0000256" key="3">
    <source>
        <dbReference type="ARBA" id="ARBA00004679"/>
    </source>
</evidence>
<evidence type="ECO:0000256" key="5">
    <source>
        <dbReference type="ARBA" id="ARBA00022679"/>
    </source>
</evidence>
<dbReference type="NCBIfam" id="NF002872">
    <property type="entry name" value="PRK03202.1"/>
    <property type="match status" value="1"/>
</dbReference>
<evidence type="ECO:0000256" key="4">
    <source>
        <dbReference type="ARBA" id="ARBA00022490"/>
    </source>
</evidence>
<dbReference type="GO" id="GO:0030388">
    <property type="term" value="P:fructose 1,6-bisphosphate metabolic process"/>
    <property type="evidence" value="ECO:0007669"/>
    <property type="project" value="TreeGrafter"/>
</dbReference>
<dbReference type="InterPro" id="IPR022953">
    <property type="entry name" value="ATP_PFK"/>
</dbReference>
<dbReference type="SUPFAM" id="SSF53784">
    <property type="entry name" value="Phosphofructokinase"/>
    <property type="match status" value="1"/>
</dbReference>
<keyword evidence="8 10" id="KW-0460">Magnesium</keyword>
<comment type="function">
    <text evidence="10">Catalyzes the phosphorylation of D-fructose 6-phosphate to fructose 1,6-bisphosphate by ATP, the first committing step of glycolysis.</text>
</comment>
<feature type="binding site" evidence="10">
    <location>
        <begin position="118"/>
        <end position="121"/>
    </location>
    <ligand>
        <name>ATP</name>
        <dbReference type="ChEBI" id="CHEBI:30616"/>
    </ligand>
</feature>
<accession>A0A932GMB4</accession>
<dbReference type="GO" id="GO:0005524">
    <property type="term" value="F:ATP binding"/>
    <property type="evidence" value="ECO:0007669"/>
    <property type="project" value="UniProtKB-KW"/>
</dbReference>
<comment type="subcellular location">
    <subcellularLocation>
        <location evidence="2 10">Cytoplasm</location>
    </subcellularLocation>
</comment>
<name>A0A932GMB4_UNCTE</name>
<dbReference type="PROSITE" id="PS00433">
    <property type="entry name" value="PHOSPHOFRUCTOKINASE"/>
    <property type="match status" value="1"/>
</dbReference>
<dbReference type="GO" id="GO:0005945">
    <property type="term" value="C:6-phosphofructokinase complex"/>
    <property type="evidence" value="ECO:0007669"/>
    <property type="project" value="TreeGrafter"/>
</dbReference>
<evidence type="ECO:0000256" key="9">
    <source>
        <dbReference type="ARBA" id="ARBA00023152"/>
    </source>
</evidence>
<evidence type="ECO:0000313" key="13">
    <source>
        <dbReference type="Proteomes" id="UP000741360"/>
    </source>
</evidence>
<dbReference type="InterPro" id="IPR035966">
    <property type="entry name" value="PKF_sf"/>
</dbReference>
<comment type="caution">
    <text evidence="10">Lacks conserved residue(s) required for the propagation of feature annotation.</text>
</comment>
<comment type="subunit">
    <text evidence="10">Homodimer or homotetramer.</text>
</comment>
<keyword evidence="10" id="KW-0067">ATP-binding</keyword>
<keyword evidence="5 10" id="KW-0808">Transferase</keyword>
<comment type="caution">
    <text evidence="12">The sequence shown here is derived from an EMBL/GenBank/DDBJ whole genome shotgun (WGS) entry which is preliminary data.</text>
</comment>
<comment type="similarity">
    <text evidence="10">Belongs to the phosphofructokinase type A (PFKA) family. Mixed-substrate PFK group III subfamily.</text>
</comment>
<dbReference type="GO" id="GO:0016208">
    <property type="term" value="F:AMP binding"/>
    <property type="evidence" value="ECO:0007669"/>
    <property type="project" value="TreeGrafter"/>
</dbReference>
<dbReference type="HAMAP" id="MF_01976">
    <property type="entry name" value="Phosphofructokinase_III"/>
    <property type="match status" value="1"/>
</dbReference>
<dbReference type="FunFam" id="3.40.50.460:FF:000002">
    <property type="entry name" value="ATP-dependent 6-phosphofructokinase"/>
    <property type="match status" value="1"/>
</dbReference>
<feature type="site" description="Important for substrate specificity; cannot use PPi as phosphoryl donor" evidence="10">
    <location>
        <position position="120"/>
    </location>
</feature>
<dbReference type="InterPro" id="IPR015912">
    <property type="entry name" value="Phosphofructokinase_CS"/>
</dbReference>
<feature type="binding site" description="in other chain" evidence="10">
    <location>
        <begin position="287"/>
        <end position="290"/>
    </location>
    <ligand>
        <name>substrate</name>
        <note>ligand shared between dimeric partners</note>
    </ligand>
</feature>
<feature type="binding site" description="in other chain" evidence="10">
    <location>
        <position position="238"/>
    </location>
    <ligand>
        <name>substrate</name>
        <note>ligand shared between dimeric partners</note>
    </ligand>
</feature>
<protein>
    <recommendedName>
        <fullName evidence="10">ATP-dependent 6-phosphofructokinase</fullName>
        <shortName evidence="10">ATP-PFK</shortName>
        <shortName evidence="10">Phosphofructokinase</shortName>
        <ecNumber evidence="10">2.7.1.11</ecNumber>
    </recommendedName>
    <alternativeName>
        <fullName evidence="10">Phosphohexokinase</fullName>
    </alternativeName>
</protein>
<dbReference type="NCBIfam" id="TIGR02483">
    <property type="entry name" value="PFK_mixed"/>
    <property type="match status" value="1"/>
</dbReference>
<keyword evidence="7 10" id="KW-0418">Kinase</keyword>
<feature type="domain" description="Phosphofructokinase" evidence="11">
    <location>
        <begin position="8"/>
        <end position="313"/>
    </location>
</feature>
<dbReference type="InterPro" id="IPR012829">
    <property type="entry name" value="Phosphofructokinase_III"/>
</dbReference>
<comment type="pathway">
    <text evidence="3 10">Carbohydrate degradation; glycolysis; D-glyceraldehyde 3-phosphate and glycerone phosphate from D-glucose: step 3/4.</text>
</comment>
<sequence>MGDTQKTIGVLTGGGDCPGLNAVLRAIVKTAANKYNWKVIGIEDGFEGLIVEPVRCREMTPWNIRGILQRGGTILGTTNRGNPFAYVAPIQNGPRDVSGQVIQNLHKLGIDALIVIGGEGSLKIAQKFFEMGVPVVGVPKTIDNDLRRIELTFGFDTAVNTAMDALDKLHSTAESHHRVIVVEVMGRHAGWIALCAGMAGGADVILIPEIPFKWETIIQKVRERQNSPAKFSILVAGEGAKPLGGQEMYYSPGDPGGTARLGGIGQLVAETLTKALDVEARVTVLGHVQRGGSPTAFDRILATRFGFWAVELVAREKFGEMVTIYRTRMSSVPIRDAVESLKTVPTDGELVDTAEAVGICLGR</sequence>
<keyword evidence="4 10" id="KW-0963">Cytoplasm</keyword>
<evidence type="ECO:0000256" key="6">
    <source>
        <dbReference type="ARBA" id="ARBA00022723"/>
    </source>
</evidence>
<organism evidence="12 13">
    <name type="scientific">Tectimicrobiota bacterium</name>
    <dbReference type="NCBI Taxonomy" id="2528274"/>
    <lineage>
        <taxon>Bacteria</taxon>
        <taxon>Pseudomonadati</taxon>
        <taxon>Nitrospinota/Tectimicrobiota group</taxon>
        <taxon>Candidatus Tectimicrobiota</taxon>
    </lineage>
</organism>
<reference evidence="12" key="1">
    <citation type="submission" date="2020-07" db="EMBL/GenBank/DDBJ databases">
        <title>Huge and variable diversity of episymbiotic CPR bacteria and DPANN archaea in groundwater ecosystems.</title>
        <authorList>
            <person name="He C.Y."/>
            <person name="Keren R."/>
            <person name="Whittaker M."/>
            <person name="Farag I.F."/>
            <person name="Doudna J."/>
            <person name="Cate J.H.D."/>
            <person name="Banfield J.F."/>
        </authorList>
    </citation>
    <scope>NUCLEOTIDE SEQUENCE</scope>
    <source>
        <strain evidence="12">NC_groundwater_717_Ag_S-0.2um_59_8</strain>
    </source>
</reference>
<evidence type="ECO:0000256" key="10">
    <source>
        <dbReference type="HAMAP-Rule" id="MF_01976"/>
    </source>
</evidence>
<dbReference type="Pfam" id="PF00365">
    <property type="entry name" value="PFK"/>
    <property type="match status" value="1"/>
</dbReference>
<dbReference type="PANTHER" id="PTHR13697:SF52">
    <property type="entry name" value="ATP-DEPENDENT 6-PHOSPHOFRUCTOKINASE 3"/>
    <property type="match status" value="1"/>
</dbReference>
<keyword evidence="10" id="KW-0547">Nucleotide-binding</keyword>
<evidence type="ECO:0000259" key="11">
    <source>
        <dbReference type="Pfam" id="PF00365"/>
    </source>
</evidence>
<dbReference type="EMBL" id="JACPSX010000001">
    <property type="protein sequence ID" value="MBI3013475.1"/>
    <property type="molecule type" value="Genomic_DNA"/>
</dbReference>
<feature type="binding site" evidence="10">
    <location>
        <position position="119"/>
    </location>
    <ligand>
        <name>Mg(2+)</name>
        <dbReference type="ChEBI" id="CHEBI:18420"/>
        <note>catalytic</note>
    </ligand>
</feature>
<dbReference type="Gene3D" id="3.40.50.450">
    <property type="match status" value="1"/>
</dbReference>
<feature type="binding site" evidence="10">
    <location>
        <position position="15"/>
    </location>
    <ligand>
        <name>ATP</name>
        <dbReference type="ChEBI" id="CHEBI:30616"/>
    </ligand>
</feature>
<evidence type="ECO:0000313" key="12">
    <source>
        <dbReference type="EMBL" id="MBI3013475.1"/>
    </source>
</evidence>
<dbReference type="GO" id="GO:0061621">
    <property type="term" value="P:canonical glycolysis"/>
    <property type="evidence" value="ECO:0007669"/>
    <property type="project" value="TreeGrafter"/>
</dbReference>
<feature type="binding site" evidence="10">
    <location>
        <position position="281"/>
    </location>
    <ligand>
        <name>substrate</name>
        <note>ligand shared between dimeric partners</note>
    </ligand>
</feature>
<evidence type="ECO:0000256" key="7">
    <source>
        <dbReference type="ARBA" id="ARBA00022777"/>
    </source>
</evidence>
<feature type="binding site" description="in other chain" evidence="10">
    <location>
        <begin position="185"/>
        <end position="187"/>
    </location>
    <ligand>
        <name>substrate</name>
        <note>ligand shared between dimeric partners</note>
    </ligand>
</feature>
<dbReference type="PRINTS" id="PR00476">
    <property type="entry name" value="PHFRCTKINASE"/>
</dbReference>
<dbReference type="GO" id="GO:0046872">
    <property type="term" value="F:metal ion binding"/>
    <property type="evidence" value="ECO:0007669"/>
    <property type="project" value="UniProtKB-KW"/>
</dbReference>
<comment type="catalytic activity">
    <reaction evidence="10">
        <text>beta-D-fructose 6-phosphate + ATP = beta-D-fructose 1,6-bisphosphate + ADP + H(+)</text>
        <dbReference type="Rhea" id="RHEA:16109"/>
        <dbReference type="ChEBI" id="CHEBI:15378"/>
        <dbReference type="ChEBI" id="CHEBI:30616"/>
        <dbReference type="ChEBI" id="CHEBI:32966"/>
        <dbReference type="ChEBI" id="CHEBI:57634"/>
        <dbReference type="ChEBI" id="CHEBI:456216"/>
        <dbReference type="EC" id="2.7.1.11"/>
    </reaction>
</comment>
<dbReference type="GO" id="GO:0006002">
    <property type="term" value="P:fructose 6-phosphate metabolic process"/>
    <property type="evidence" value="ECO:0007669"/>
    <property type="project" value="InterPro"/>
</dbReference>
<feature type="binding site" evidence="10">
    <location>
        <position position="178"/>
    </location>
    <ligand>
        <name>substrate</name>
        <note>ligand shared between dimeric partners</note>
    </ligand>
</feature>
<dbReference type="GO" id="GO:0070095">
    <property type="term" value="F:fructose-6-phosphate binding"/>
    <property type="evidence" value="ECO:0007669"/>
    <property type="project" value="TreeGrafter"/>
</dbReference>
<evidence type="ECO:0000256" key="8">
    <source>
        <dbReference type="ARBA" id="ARBA00022842"/>
    </source>
</evidence>
<dbReference type="PIRSF" id="PIRSF000532">
    <property type="entry name" value="ATP_PFK_prok"/>
    <property type="match status" value="1"/>
</dbReference>
<dbReference type="AlphaFoldDB" id="A0A932GMB4"/>
<feature type="binding site" evidence="10">
    <location>
        <begin position="80"/>
        <end position="81"/>
    </location>
    <ligand>
        <name>ATP</name>
        <dbReference type="ChEBI" id="CHEBI:30616"/>
    </ligand>
</feature>
<dbReference type="InterPro" id="IPR012003">
    <property type="entry name" value="ATP_PFK_prok-type"/>
</dbReference>
<dbReference type="PANTHER" id="PTHR13697">
    <property type="entry name" value="PHOSPHOFRUCTOKINASE"/>
    <property type="match status" value="1"/>
</dbReference>
<dbReference type="GO" id="GO:0003872">
    <property type="term" value="F:6-phosphofructokinase activity"/>
    <property type="evidence" value="ECO:0007669"/>
    <property type="project" value="UniProtKB-UniRule"/>
</dbReference>
<feature type="binding site" description="in other chain" evidence="10">
    <location>
        <begin position="141"/>
        <end position="143"/>
    </location>
    <ligand>
        <name>substrate</name>
        <note>ligand shared between dimeric partners</note>
    </ligand>
</feature>
<evidence type="ECO:0000256" key="1">
    <source>
        <dbReference type="ARBA" id="ARBA00001946"/>
    </source>
</evidence>
<dbReference type="GO" id="GO:0042802">
    <property type="term" value="F:identical protein binding"/>
    <property type="evidence" value="ECO:0007669"/>
    <property type="project" value="TreeGrafter"/>
</dbReference>
<gene>
    <name evidence="10" type="primary">pfkA</name>
    <name evidence="12" type="ORF">HYY65_00085</name>
</gene>
<feature type="active site" description="Proton acceptor" evidence="10">
    <location>
        <position position="143"/>
    </location>
</feature>
<keyword evidence="6 10" id="KW-0479">Metal-binding</keyword>
<dbReference type="Proteomes" id="UP000741360">
    <property type="component" value="Unassembled WGS sequence"/>
</dbReference>
<dbReference type="InterPro" id="IPR000023">
    <property type="entry name" value="Phosphofructokinase_dom"/>
</dbReference>
<dbReference type="GO" id="GO:0048029">
    <property type="term" value="F:monosaccharide binding"/>
    <property type="evidence" value="ECO:0007669"/>
    <property type="project" value="TreeGrafter"/>
</dbReference>
<keyword evidence="9 10" id="KW-0324">Glycolysis</keyword>
<dbReference type="EC" id="2.7.1.11" evidence="10"/>
<dbReference type="GO" id="GO:0047334">
    <property type="term" value="F:diphosphate-fructose-6-phosphate 1-phosphotransferase activity"/>
    <property type="evidence" value="ECO:0007669"/>
    <property type="project" value="InterPro"/>
</dbReference>
<comment type="cofactor">
    <cofactor evidence="1 10">
        <name>Mg(2+)</name>
        <dbReference type="ChEBI" id="CHEBI:18420"/>
    </cofactor>
</comment>
<dbReference type="Gene3D" id="3.40.50.460">
    <property type="entry name" value="Phosphofructokinase domain"/>
    <property type="match status" value="1"/>
</dbReference>